<dbReference type="InterPro" id="IPR032010">
    <property type="entry name" value="APD1-4_M"/>
</dbReference>
<evidence type="ECO:0000256" key="4">
    <source>
        <dbReference type="SAM" id="MobiDB-lite"/>
    </source>
</evidence>
<evidence type="ECO:0000256" key="1">
    <source>
        <dbReference type="ARBA" id="ARBA00022723"/>
    </source>
</evidence>
<comment type="caution">
    <text evidence="8">The sequence shown here is derived from an EMBL/GenBank/DDBJ whole genome shotgun (WGS) entry which is preliminary data.</text>
</comment>
<dbReference type="AlphaFoldDB" id="A0A9D4WT93"/>
<protein>
    <recommendedName>
        <fullName evidence="10">RING-type domain-containing protein</fullName>
    </recommendedName>
</protein>
<dbReference type="Pfam" id="PF16040">
    <property type="entry name" value="APD1-4_N"/>
    <property type="match status" value="1"/>
</dbReference>
<keyword evidence="5" id="KW-0812">Transmembrane</keyword>
<keyword evidence="1" id="KW-0479">Metal-binding</keyword>
<dbReference type="GO" id="GO:0016567">
    <property type="term" value="P:protein ubiquitination"/>
    <property type="evidence" value="ECO:0007669"/>
    <property type="project" value="TreeGrafter"/>
</dbReference>
<evidence type="ECO:0008006" key="10">
    <source>
        <dbReference type="Google" id="ProtNLM"/>
    </source>
</evidence>
<dbReference type="GO" id="GO:0008270">
    <property type="term" value="F:zinc ion binding"/>
    <property type="evidence" value="ECO:0007669"/>
    <property type="project" value="UniProtKB-KW"/>
</dbReference>
<dbReference type="Proteomes" id="UP001058974">
    <property type="component" value="Chromosome 5"/>
</dbReference>
<feature type="compositionally biased region" description="Low complexity" evidence="4">
    <location>
        <begin position="296"/>
        <end position="306"/>
    </location>
</feature>
<evidence type="ECO:0000259" key="6">
    <source>
        <dbReference type="Pfam" id="PF16040"/>
    </source>
</evidence>
<accession>A0A9D4WT93</accession>
<organism evidence="8 9">
    <name type="scientific">Pisum sativum</name>
    <name type="common">Garden pea</name>
    <name type="synonym">Lathyrus oleraceus</name>
    <dbReference type="NCBI Taxonomy" id="3888"/>
    <lineage>
        <taxon>Eukaryota</taxon>
        <taxon>Viridiplantae</taxon>
        <taxon>Streptophyta</taxon>
        <taxon>Embryophyta</taxon>
        <taxon>Tracheophyta</taxon>
        <taxon>Spermatophyta</taxon>
        <taxon>Magnoliopsida</taxon>
        <taxon>eudicotyledons</taxon>
        <taxon>Gunneridae</taxon>
        <taxon>Pentapetalae</taxon>
        <taxon>rosids</taxon>
        <taxon>fabids</taxon>
        <taxon>Fabales</taxon>
        <taxon>Fabaceae</taxon>
        <taxon>Papilionoideae</taxon>
        <taxon>50 kb inversion clade</taxon>
        <taxon>NPAAA clade</taxon>
        <taxon>Hologalegina</taxon>
        <taxon>IRL clade</taxon>
        <taxon>Fabeae</taxon>
        <taxon>Lathyrus</taxon>
    </lineage>
</organism>
<feature type="domain" description="E3 ubiquitin-protein ligase APD1-4 N-terminal" evidence="6">
    <location>
        <begin position="67"/>
        <end position="125"/>
    </location>
</feature>
<dbReference type="GO" id="GO:0061630">
    <property type="term" value="F:ubiquitin protein ligase activity"/>
    <property type="evidence" value="ECO:0007669"/>
    <property type="project" value="TreeGrafter"/>
</dbReference>
<evidence type="ECO:0000259" key="7">
    <source>
        <dbReference type="Pfam" id="PF16041"/>
    </source>
</evidence>
<dbReference type="InterPro" id="IPR013083">
    <property type="entry name" value="Znf_RING/FYVE/PHD"/>
</dbReference>
<gene>
    <name evidence="8" type="ORF">KIW84_054514</name>
</gene>
<keyword evidence="9" id="KW-1185">Reference proteome</keyword>
<dbReference type="PANTHER" id="PTHR46858:SF11">
    <property type="entry name" value="LIGASE, PUTATIVE-RELATED"/>
    <property type="match status" value="1"/>
</dbReference>
<dbReference type="Pfam" id="PF16041">
    <property type="entry name" value="APD1-4_M"/>
    <property type="match status" value="1"/>
</dbReference>
<keyword evidence="3" id="KW-0862">Zinc</keyword>
<keyword evidence="5" id="KW-0472">Membrane</keyword>
<evidence type="ECO:0000256" key="3">
    <source>
        <dbReference type="ARBA" id="ARBA00022833"/>
    </source>
</evidence>
<evidence type="ECO:0000313" key="9">
    <source>
        <dbReference type="Proteomes" id="UP001058974"/>
    </source>
</evidence>
<name>A0A9D4WT93_PEA</name>
<proteinExistence type="predicted"/>
<feature type="region of interest" description="Disordered" evidence="4">
    <location>
        <begin position="296"/>
        <end position="320"/>
    </location>
</feature>
<keyword evidence="2" id="KW-0863">Zinc-finger</keyword>
<feature type="domain" description="E3 ubiquitin-protein ligase APD1-4 middle" evidence="7">
    <location>
        <begin position="150"/>
        <end position="256"/>
    </location>
</feature>
<dbReference type="Gramene" id="Psat05G0451400-T1">
    <property type="protein sequence ID" value="KAI5408704.1"/>
    <property type="gene ID" value="KIW84_054514"/>
</dbReference>
<sequence length="410" mass="46637">MTFMWDNVCSCIVILVLFWFIESITLSFVGVCGSNLQLGSYSSHLIEINSMLVQSIEVQQNNRPKSGMMLYGFDVAPPLDGKINWTEMYDEWIFYLNKDSQLDVFVSVNSLVAPLILVILKGRESIDEWKDDPISPDATMYWNNIYGSSKVTQKISESSTYYVAIGNINHQNVKVQLKFNVNALLYNTTNSYKRCSLDNNSCKINTALSANIALLTTPGPKEGVTNQEWFDVNVSYEPRWIMYFIGIGVMTVIILCALESYQMYQTNIEENVRFRFQRVEVNSERAPLLSRKDTDVTSWSSSYDSFSSDEENSSEGKSIIEGETSNNDLRRLCVICFDARRDCFFLPCGHFATCYTCGTRMIKARYDQDMCLGADYSRQRTFGRTKTCASGPIVQGFHGMQDSNIPFVQV</sequence>
<keyword evidence="5" id="KW-1133">Transmembrane helix</keyword>
<evidence type="ECO:0000256" key="2">
    <source>
        <dbReference type="ARBA" id="ARBA00022771"/>
    </source>
</evidence>
<dbReference type="GO" id="GO:0005768">
    <property type="term" value="C:endosome"/>
    <property type="evidence" value="ECO:0007669"/>
    <property type="project" value="TreeGrafter"/>
</dbReference>
<dbReference type="PANTHER" id="PTHR46858">
    <property type="entry name" value="OS05G0521000 PROTEIN"/>
    <property type="match status" value="1"/>
</dbReference>
<dbReference type="Pfam" id="PF13920">
    <property type="entry name" value="zf-C3HC4_3"/>
    <property type="match status" value="1"/>
</dbReference>
<dbReference type="EMBL" id="JAMSHJ010000005">
    <property type="protein sequence ID" value="KAI5408704.1"/>
    <property type="molecule type" value="Genomic_DNA"/>
</dbReference>
<feature type="transmembrane region" description="Helical" evidence="5">
    <location>
        <begin position="240"/>
        <end position="258"/>
    </location>
</feature>
<dbReference type="GO" id="GO:0009705">
    <property type="term" value="C:plant-type vacuole membrane"/>
    <property type="evidence" value="ECO:0007669"/>
    <property type="project" value="TreeGrafter"/>
</dbReference>
<dbReference type="Gene3D" id="3.30.40.10">
    <property type="entry name" value="Zinc/RING finger domain, C3HC4 (zinc finger)"/>
    <property type="match status" value="1"/>
</dbReference>
<reference evidence="8 9" key="1">
    <citation type="journal article" date="2022" name="Nat. Genet.">
        <title>Improved pea reference genome and pan-genome highlight genomic features and evolutionary characteristics.</title>
        <authorList>
            <person name="Yang T."/>
            <person name="Liu R."/>
            <person name="Luo Y."/>
            <person name="Hu S."/>
            <person name="Wang D."/>
            <person name="Wang C."/>
            <person name="Pandey M.K."/>
            <person name="Ge S."/>
            <person name="Xu Q."/>
            <person name="Li N."/>
            <person name="Li G."/>
            <person name="Huang Y."/>
            <person name="Saxena R.K."/>
            <person name="Ji Y."/>
            <person name="Li M."/>
            <person name="Yan X."/>
            <person name="He Y."/>
            <person name="Liu Y."/>
            <person name="Wang X."/>
            <person name="Xiang C."/>
            <person name="Varshney R.K."/>
            <person name="Ding H."/>
            <person name="Gao S."/>
            <person name="Zong X."/>
        </authorList>
    </citation>
    <scope>NUCLEOTIDE SEQUENCE [LARGE SCALE GENOMIC DNA]</scope>
    <source>
        <strain evidence="8 9">cv. Zhongwan 6</strain>
    </source>
</reference>
<evidence type="ECO:0000256" key="5">
    <source>
        <dbReference type="SAM" id="Phobius"/>
    </source>
</evidence>
<dbReference type="InterPro" id="IPR032008">
    <property type="entry name" value="APD1-4_N"/>
</dbReference>
<evidence type="ECO:0000313" key="8">
    <source>
        <dbReference type="EMBL" id="KAI5408704.1"/>
    </source>
</evidence>